<accession>A0A7S2GC31</accession>
<gene>
    <name evidence="1" type="ORF">AAND1436_LOCUS22712</name>
</gene>
<sequence length="133" mass="15468">MYGLFGTLPWVPVLIEAYADWGSEAKRNAVLRQVQRMKVQLLDYIGTGCVSQQNGWDLVGLEWQKFIDTPRDLYQFFRVCQEEVKPPQRPDYRLLQALLGYDGSLTPMGAENQDRRDWNRYVAPLEKVRTGAR</sequence>
<dbReference type="EMBL" id="HBGQ01046500">
    <property type="protein sequence ID" value="CAD9444534.1"/>
    <property type="molecule type" value="Transcribed_RNA"/>
</dbReference>
<dbReference type="AlphaFoldDB" id="A0A7S2GC31"/>
<reference evidence="1" key="1">
    <citation type="submission" date="2021-01" db="EMBL/GenBank/DDBJ databases">
        <authorList>
            <person name="Corre E."/>
            <person name="Pelletier E."/>
            <person name="Niang G."/>
            <person name="Scheremetjew M."/>
            <person name="Finn R."/>
            <person name="Kale V."/>
            <person name="Holt S."/>
            <person name="Cochrane G."/>
            <person name="Meng A."/>
            <person name="Brown T."/>
            <person name="Cohen L."/>
        </authorList>
    </citation>
    <scope>NUCLEOTIDE SEQUENCE</scope>
    <source>
        <strain evidence="1">CCMP2222</strain>
    </source>
</reference>
<proteinExistence type="predicted"/>
<protein>
    <submittedName>
        <fullName evidence="1">Uncharacterized protein</fullName>
    </submittedName>
</protein>
<evidence type="ECO:0000313" key="1">
    <source>
        <dbReference type="EMBL" id="CAD9444534.1"/>
    </source>
</evidence>
<name>A0A7S2GC31_9DINO</name>
<organism evidence="1">
    <name type="scientific">Alexandrium andersonii</name>
    <dbReference type="NCBI Taxonomy" id="327968"/>
    <lineage>
        <taxon>Eukaryota</taxon>
        <taxon>Sar</taxon>
        <taxon>Alveolata</taxon>
        <taxon>Dinophyceae</taxon>
        <taxon>Gonyaulacales</taxon>
        <taxon>Pyrocystaceae</taxon>
        <taxon>Alexandrium</taxon>
    </lineage>
</organism>